<protein>
    <submittedName>
        <fullName evidence="2">Uncharacterized protein</fullName>
    </submittedName>
</protein>
<organism evidence="2 3">
    <name type="scientific">Methanobacterium lacus (strain AL-21)</name>
    <dbReference type="NCBI Taxonomy" id="877455"/>
    <lineage>
        <taxon>Archaea</taxon>
        <taxon>Methanobacteriati</taxon>
        <taxon>Methanobacteriota</taxon>
        <taxon>Methanomada group</taxon>
        <taxon>Methanobacteria</taxon>
        <taxon>Methanobacteriales</taxon>
        <taxon>Methanobacteriaceae</taxon>
        <taxon>Methanobacterium</taxon>
    </lineage>
</organism>
<name>F0T5X6_METLA</name>
<keyword evidence="3" id="KW-1185">Reference proteome</keyword>
<dbReference type="AlphaFoldDB" id="F0T5X6"/>
<feature type="transmembrane region" description="Helical" evidence="1">
    <location>
        <begin position="54"/>
        <end position="72"/>
    </location>
</feature>
<feature type="transmembrane region" description="Helical" evidence="1">
    <location>
        <begin position="78"/>
        <end position="95"/>
    </location>
</feature>
<feature type="transmembrane region" description="Helical" evidence="1">
    <location>
        <begin position="20"/>
        <end position="42"/>
    </location>
</feature>
<evidence type="ECO:0000313" key="2">
    <source>
        <dbReference type="EMBL" id="ADZ09369.1"/>
    </source>
</evidence>
<sequence>MFTGNLFKTFKLIYSERVIMEISAIFVLIMSILVLIFSILVINHYRLHPEKDGTILSISLVTLGIILVIGAITDLTSLLILLYLIIFLLYYKYTLNKNPEIRKNREKGKEILKKHPTYKILRISQYIMLACAIFLSLIISIIVIFNIKF</sequence>
<feature type="transmembrane region" description="Helical" evidence="1">
    <location>
        <begin position="126"/>
        <end position="147"/>
    </location>
</feature>
<gene>
    <name evidence="2" type="ordered locus">Metbo_1124</name>
</gene>
<keyword evidence="1" id="KW-0812">Transmembrane</keyword>
<evidence type="ECO:0000313" key="3">
    <source>
        <dbReference type="Proteomes" id="UP000007490"/>
    </source>
</evidence>
<dbReference type="EMBL" id="CP002551">
    <property type="protein sequence ID" value="ADZ09369.1"/>
    <property type="molecule type" value="Genomic_DNA"/>
</dbReference>
<accession>F0T5X6</accession>
<evidence type="ECO:0000256" key="1">
    <source>
        <dbReference type="SAM" id="Phobius"/>
    </source>
</evidence>
<keyword evidence="1" id="KW-0472">Membrane</keyword>
<reference evidence="2 3" key="2">
    <citation type="journal article" date="2014" name="Int. J. Syst. Evol. Microbiol.">
        <title>Methanobacterium paludis sp. nov. and a novel strain of Methanobacterium lacus isolated from northern peatlands.</title>
        <authorList>
            <person name="Cadillo-Quiroz H."/>
            <person name="Brauer S.L."/>
            <person name="Goodson N."/>
            <person name="Yavitt J.B."/>
            <person name="Zinder S.H."/>
        </authorList>
    </citation>
    <scope>NUCLEOTIDE SEQUENCE [LARGE SCALE GENOMIC DNA]</scope>
    <source>
        <strain evidence="2 3">AL-21</strain>
    </source>
</reference>
<reference evidence="3" key="1">
    <citation type="submission" date="2011-02" db="EMBL/GenBank/DDBJ databases">
        <title>Complete sequence of Methanobacterium sp. AL-21.</title>
        <authorList>
            <consortium name="US DOE Joint Genome Institute"/>
            <person name="Lucas S."/>
            <person name="Copeland A."/>
            <person name="Lapidus A."/>
            <person name="Cheng J.-F."/>
            <person name="Goodwin L."/>
            <person name="Pitluck S."/>
            <person name="Chertkov O."/>
            <person name="Detter J.C."/>
            <person name="Han C."/>
            <person name="Tapia R."/>
            <person name="Land M."/>
            <person name="Hauser L."/>
            <person name="Kyrpides N."/>
            <person name="Ivanova N."/>
            <person name="Mikhailova N."/>
            <person name="Pagani I."/>
            <person name="Cadillo-Quiroz H."/>
            <person name="Imachi H."/>
            <person name="Zinder S."/>
            <person name="Liu W."/>
            <person name="Woyke T."/>
        </authorList>
    </citation>
    <scope>NUCLEOTIDE SEQUENCE [LARGE SCALE GENOMIC DNA]</scope>
    <source>
        <strain evidence="3">AL-21</strain>
    </source>
</reference>
<proteinExistence type="predicted"/>
<keyword evidence="1" id="KW-1133">Transmembrane helix</keyword>
<dbReference type="KEGG" id="mel:Metbo_1124"/>
<dbReference type="Proteomes" id="UP000007490">
    <property type="component" value="Chromosome"/>
</dbReference>
<dbReference type="HOGENOM" id="CLU_1745567_0_0_2"/>